<name>A0A662DI60_UNCAE</name>
<evidence type="ECO:0000259" key="1">
    <source>
        <dbReference type="PROSITE" id="PS51707"/>
    </source>
</evidence>
<dbReference type="CDD" id="cd07890">
    <property type="entry name" value="CYTH-like_AC_IV-like"/>
    <property type="match status" value="1"/>
</dbReference>
<dbReference type="Pfam" id="PF01928">
    <property type="entry name" value="CYTH"/>
    <property type="match status" value="1"/>
</dbReference>
<dbReference type="InterPro" id="IPR033469">
    <property type="entry name" value="CYTH-like_dom_sf"/>
</dbReference>
<sequence>MLEVELKARVDQEYIRKKLLKEGVKPVKKEKQVDTYFNHPCHDFKSKDEALRVRQAEGRLYLTFKGPRVDTETKTREELEVEVKGDIFALLEALGFVPSKKIIKERETYRWEGLKLFLDKVEGLGSFLEIEGKEVNEKGKIFHLFNKLGIHSDRFIKKSYLELIMEEGGEK</sequence>
<protein>
    <submittedName>
        <fullName evidence="2">Class IV adenylate cyclase</fullName>
    </submittedName>
</protein>
<feature type="domain" description="CYTH" evidence="1">
    <location>
        <begin position="1"/>
        <end position="166"/>
    </location>
</feature>
<dbReference type="AlphaFoldDB" id="A0A662DI60"/>
<dbReference type="SMART" id="SM01118">
    <property type="entry name" value="CYTH"/>
    <property type="match status" value="1"/>
</dbReference>
<dbReference type="Gene3D" id="2.40.320.10">
    <property type="entry name" value="Hypothetical Protein Pfu-838710-001"/>
    <property type="match status" value="1"/>
</dbReference>
<dbReference type="PROSITE" id="PS51707">
    <property type="entry name" value="CYTH"/>
    <property type="match status" value="1"/>
</dbReference>
<comment type="caution">
    <text evidence="2">The sequence shown here is derived from an EMBL/GenBank/DDBJ whole genome shotgun (WGS) entry which is preliminary data.</text>
</comment>
<dbReference type="Proteomes" id="UP000280417">
    <property type="component" value="Unassembled WGS sequence"/>
</dbReference>
<dbReference type="PANTHER" id="PTHR21028">
    <property type="entry name" value="SI:CH211-156B7.4"/>
    <property type="match status" value="1"/>
</dbReference>
<proteinExistence type="predicted"/>
<dbReference type="NCBIfam" id="TIGR00318">
    <property type="entry name" value="cyaB"/>
    <property type="match status" value="1"/>
</dbReference>
<dbReference type="SUPFAM" id="SSF55154">
    <property type="entry name" value="CYTH-like phosphatases"/>
    <property type="match status" value="1"/>
</dbReference>
<dbReference type="InterPro" id="IPR023577">
    <property type="entry name" value="CYTH_domain"/>
</dbReference>
<dbReference type="InterPro" id="IPR008173">
    <property type="entry name" value="Adenylyl_cyclase_CyaB"/>
</dbReference>
<evidence type="ECO:0000313" key="3">
    <source>
        <dbReference type="Proteomes" id="UP000280417"/>
    </source>
</evidence>
<reference evidence="2 3" key="1">
    <citation type="submission" date="2018-06" db="EMBL/GenBank/DDBJ databases">
        <title>Extensive metabolic versatility and redundancy in microbially diverse, dynamic hydrothermal sediments.</title>
        <authorList>
            <person name="Dombrowski N."/>
            <person name="Teske A."/>
            <person name="Baker B.J."/>
        </authorList>
    </citation>
    <scope>NUCLEOTIDE SEQUENCE [LARGE SCALE GENOMIC DNA]</scope>
    <source>
        <strain evidence="2">B3_G15</strain>
    </source>
</reference>
<accession>A0A662DI60</accession>
<gene>
    <name evidence="2" type="primary">cyaB</name>
    <name evidence="2" type="ORF">DRJ04_02845</name>
</gene>
<dbReference type="EMBL" id="QMQA01000055">
    <property type="protein sequence ID" value="RLE14207.1"/>
    <property type="molecule type" value="Genomic_DNA"/>
</dbReference>
<organism evidence="2 3">
    <name type="scientific">Aerophobetes bacterium</name>
    <dbReference type="NCBI Taxonomy" id="2030807"/>
    <lineage>
        <taxon>Bacteria</taxon>
        <taxon>Candidatus Aerophobota</taxon>
    </lineage>
</organism>
<evidence type="ECO:0000313" key="2">
    <source>
        <dbReference type="EMBL" id="RLE14207.1"/>
    </source>
</evidence>
<dbReference type="PANTHER" id="PTHR21028:SF2">
    <property type="entry name" value="CYTH DOMAIN-CONTAINING PROTEIN"/>
    <property type="match status" value="1"/>
</dbReference>